<feature type="transmembrane region" description="Helical" evidence="6">
    <location>
        <begin position="229"/>
        <end position="252"/>
    </location>
</feature>
<evidence type="ECO:0000256" key="1">
    <source>
        <dbReference type="ARBA" id="ARBA00004651"/>
    </source>
</evidence>
<feature type="transmembrane region" description="Helical" evidence="6">
    <location>
        <begin position="357"/>
        <end position="375"/>
    </location>
</feature>
<dbReference type="InterPro" id="IPR051449">
    <property type="entry name" value="ABC-2_transporter_component"/>
</dbReference>
<comment type="subcellular location">
    <subcellularLocation>
        <location evidence="1">Cell membrane</location>
        <topology evidence="1">Multi-pass membrane protein</topology>
    </subcellularLocation>
</comment>
<evidence type="ECO:0000259" key="7">
    <source>
        <dbReference type="Pfam" id="PF12698"/>
    </source>
</evidence>
<dbReference type="EMBL" id="CP080034">
    <property type="protein sequence ID" value="QYC11061.1"/>
    <property type="molecule type" value="Genomic_DNA"/>
</dbReference>
<dbReference type="Pfam" id="PF12698">
    <property type="entry name" value="ABC2_membrane_3"/>
    <property type="match status" value="2"/>
</dbReference>
<feature type="transmembrane region" description="Helical" evidence="6">
    <location>
        <begin position="295"/>
        <end position="315"/>
    </location>
</feature>
<feature type="transmembrane region" description="Helical" evidence="6">
    <location>
        <begin position="572"/>
        <end position="596"/>
    </location>
</feature>
<feature type="transmembrane region" description="Helical" evidence="6">
    <location>
        <begin position="676"/>
        <end position="697"/>
    </location>
</feature>
<feature type="domain" description="ABC-2 type transporter transmembrane" evidence="7">
    <location>
        <begin position="417"/>
        <end position="748"/>
    </location>
</feature>
<evidence type="ECO:0000313" key="9">
    <source>
        <dbReference type="Proteomes" id="UP000824334"/>
    </source>
</evidence>
<evidence type="ECO:0000313" key="8">
    <source>
        <dbReference type="EMBL" id="QYC11061.1"/>
    </source>
</evidence>
<dbReference type="InterPro" id="IPR013525">
    <property type="entry name" value="ABC2_TM"/>
</dbReference>
<evidence type="ECO:0000256" key="4">
    <source>
        <dbReference type="ARBA" id="ARBA00022989"/>
    </source>
</evidence>
<dbReference type="GeneID" id="94374288"/>
<keyword evidence="4 6" id="KW-1133">Transmembrane helix</keyword>
<evidence type="ECO:0000256" key="6">
    <source>
        <dbReference type="SAM" id="Phobius"/>
    </source>
</evidence>
<feature type="transmembrane region" description="Helical" evidence="6">
    <location>
        <begin position="414"/>
        <end position="433"/>
    </location>
</feature>
<feature type="transmembrane region" description="Helical" evidence="6">
    <location>
        <begin position="264"/>
        <end position="288"/>
    </location>
</feature>
<feature type="transmembrane region" description="Helical" evidence="6">
    <location>
        <begin position="732"/>
        <end position="752"/>
    </location>
</feature>
<accession>A0ABX8TIR8</accession>
<keyword evidence="9" id="KW-1185">Reference proteome</keyword>
<dbReference type="RefSeq" id="WP_219353715.1">
    <property type="nucleotide sequence ID" value="NZ_CP080034.1"/>
</dbReference>
<feature type="domain" description="ABC-2 type transporter transmembrane" evidence="7">
    <location>
        <begin position="28"/>
        <end position="373"/>
    </location>
</feature>
<sequence length="770" mass="81209">MTSNRAAFARAVRDETRLLLTRPWDAFVAFGLPLILLVVIAAMFAPGVIRQSPAAVVDHDRSSFTRAAVRNMQASSGLDVAYAPATLDEAMALMRQGKIFSFAYFPSGFTAGAFRQPEQATVYFNGAFQTAGALTALNQSAAIASAAAPALEERARQMGVPATALSPPDVQVSIIGNPQLNFELFLGGLLGPGVLHLLAACSAVLAVGRLMQGKSFRPFKIAHGGRTTAALAGHLTPHFLIFTLWGLAWIVWLCGFRGWGVAGSLPLLMLGMAALMAVSVALSALLVAVAGDNDLAFSATAIYSGAAIAFSNGTLPLDHGPRFAQFWSDVLPYTHYLRLQTSQMVTDGAKPAAVHDLLILCAVTLGAFVIAALAIRWRANREPKVEALTFPLPTDSVTGSFAATFVGIVKARPVASLLLLAVVLYAFYYPAAYSGQSATGLPLAVVTSSQTATTRTLVEDLNASHAIEVAAVASSVEEAQNLMKRGVVDGIIVLPDGFETSLARGAPDGVAIYLNGGYLVRVTAIGKAAAGAVADVIRKRLNGLPEVARAASLTPSLKQVSLFNPTEGYGDYAVPAVSIVILQQTLLLGAGVIAAIRRETAAPVLRLRSRLGLWLALTVIGALSSLFYFGFVFWVQDYPRAGDLIGVILLAPLFSAAVSALGLCLGGLFDRHERVLQVLVGTSAPLFFLGGTAWPHFMMPQPLVWLANLFPSTAGVQAFVKMNSTGASLSEVAPEATVLVVLVVIYGLWLLAPDLRTIRQRQVTAQQTSS</sequence>
<gene>
    <name evidence="8" type="ORF">KWG56_03360</name>
</gene>
<dbReference type="PANTHER" id="PTHR30294:SF46">
    <property type="entry name" value="ABC TRANSPORTER PERMEASE"/>
    <property type="match status" value="1"/>
</dbReference>
<evidence type="ECO:0000256" key="3">
    <source>
        <dbReference type="ARBA" id="ARBA00022692"/>
    </source>
</evidence>
<proteinExistence type="predicted"/>
<feature type="transmembrane region" description="Helical" evidence="6">
    <location>
        <begin position="611"/>
        <end position="635"/>
    </location>
</feature>
<organism evidence="8 9">
    <name type="scientific">Brevundimonas nasdae</name>
    <dbReference type="NCBI Taxonomy" id="172043"/>
    <lineage>
        <taxon>Bacteria</taxon>
        <taxon>Pseudomonadati</taxon>
        <taxon>Pseudomonadota</taxon>
        <taxon>Alphaproteobacteria</taxon>
        <taxon>Caulobacterales</taxon>
        <taxon>Caulobacteraceae</taxon>
        <taxon>Brevundimonas</taxon>
    </lineage>
</organism>
<dbReference type="PANTHER" id="PTHR30294">
    <property type="entry name" value="MEMBRANE COMPONENT OF ABC TRANSPORTER YHHJ-RELATED"/>
    <property type="match status" value="1"/>
</dbReference>
<keyword evidence="2" id="KW-1003">Cell membrane</keyword>
<feature type="transmembrane region" description="Helical" evidence="6">
    <location>
        <begin position="184"/>
        <end position="208"/>
    </location>
</feature>
<name>A0ABX8TIR8_9CAUL</name>
<evidence type="ECO:0000256" key="5">
    <source>
        <dbReference type="ARBA" id="ARBA00023136"/>
    </source>
</evidence>
<keyword evidence="5 6" id="KW-0472">Membrane</keyword>
<feature type="transmembrane region" description="Helical" evidence="6">
    <location>
        <begin position="647"/>
        <end position="669"/>
    </location>
</feature>
<feature type="transmembrane region" description="Helical" evidence="6">
    <location>
        <begin position="27"/>
        <end position="49"/>
    </location>
</feature>
<reference evidence="8 9" key="1">
    <citation type="submission" date="2021-07" db="EMBL/GenBank/DDBJ databases">
        <title>Isolation and characterization of bacteria from a gold mining with a capacity of golden bioaccumulation.</title>
        <authorList>
            <person name="Yang X.J."/>
        </authorList>
    </citation>
    <scope>NUCLEOTIDE SEQUENCE [LARGE SCALE GENOMIC DNA]</scope>
    <source>
        <strain evidence="8 9">Au29</strain>
    </source>
</reference>
<dbReference type="Proteomes" id="UP000824334">
    <property type="component" value="Chromosome"/>
</dbReference>
<protein>
    <submittedName>
        <fullName evidence="8">ABC transporter permease</fullName>
    </submittedName>
</protein>
<evidence type="ECO:0000256" key="2">
    <source>
        <dbReference type="ARBA" id="ARBA00022475"/>
    </source>
</evidence>
<keyword evidence="3 6" id="KW-0812">Transmembrane</keyword>